<dbReference type="OrthoDB" id="1917524at2759"/>
<dbReference type="EMBL" id="SPHZ02000010">
    <property type="protein sequence ID" value="KAF0897230.1"/>
    <property type="molecule type" value="Genomic_DNA"/>
</dbReference>
<sequence length="91" mass="10799">LLLSARDKNEELCFKNLMPRSTELHRLIIRGQWAKGLYVVSLWKLDTVPEGIGSLQTLKKLWLLDLHKDFRTQWHKNGMHQKMQHVPEVRV</sequence>
<organism evidence="1 2">
    <name type="scientific">Oryza meyeriana var. granulata</name>
    <dbReference type="NCBI Taxonomy" id="110450"/>
    <lineage>
        <taxon>Eukaryota</taxon>
        <taxon>Viridiplantae</taxon>
        <taxon>Streptophyta</taxon>
        <taxon>Embryophyta</taxon>
        <taxon>Tracheophyta</taxon>
        <taxon>Spermatophyta</taxon>
        <taxon>Magnoliopsida</taxon>
        <taxon>Liliopsida</taxon>
        <taxon>Poales</taxon>
        <taxon>Poaceae</taxon>
        <taxon>BOP clade</taxon>
        <taxon>Oryzoideae</taxon>
        <taxon>Oryzeae</taxon>
        <taxon>Oryzinae</taxon>
        <taxon>Oryza</taxon>
        <taxon>Oryza meyeriana</taxon>
    </lineage>
</organism>
<evidence type="ECO:0000313" key="2">
    <source>
        <dbReference type="Proteomes" id="UP000479710"/>
    </source>
</evidence>
<protein>
    <recommendedName>
        <fullName evidence="3">NB-ARC domain-containing protein</fullName>
    </recommendedName>
</protein>
<feature type="non-terminal residue" evidence="1">
    <location>
        <position position="1"/>
    </location>
</feature>
<reference evidence="1 2" key="1">
    <citation type="submission" date="2019-11" db="EMBL/GenBank/DDBJ databases">
        <title>Whole genome sequence of Oryza granulata.</title>
        <authorList>
            <person name="Li W."/>
        </authorList>
    </citation>
    <scope>NUCLEOTIDE SEQUENCE [LARGE SCALE GENOMIC DNA]</scope>
    <source>
        <strain evidence="2">cv. Menghai</strain>
        <tissue evidence="1">Leaf</tissue>
    </source>
</reference>
<gene>
    <name evidence="1" type="ORF">E2562_034540</name>
</gene>
<accession>A0A6G1CAP0</accession>
<keyword evidence="2" id="KW-1185">Reference proteome</keyword>
<dbReference type="AlphaFoldDB" id="A0A6G1CAP0"/>
<evidence type="ECO:0000313" key="1">
    <source>
        <dbReference type="EMBL" id="KAF0897230.1"/>
    </source>
</evidence>
<evidence type="ECO:0008006" key="3">
    <source>
        <dbReference type="Google" id="ProtNLM"/>
    </source>
</evidence>
<dbReference type="Proteomes" id="UP000479710">
    <property type="component" value="Unassembled WGS sequence"/>
</dbReference>
<proteinExistence type="predicted"/>
<name>A0A6G1CAP0_9ORYZ</name>
<comment type="caution">
    <text evidence="1">The sequence shown here is derived from an EMBL/GenBank/DDBJ whole genome shotgun (WGS) entry which is preliminary data.</text>
</comment>